<accession>A0A6P1ZF12</accession>
<dbReference type="Proteomes" id="UP000434052">
    <property type="component" value="Unassembled WGS sequence"/>
</dbReference>
<sequence>MRSFWTWPMKYNHEEFDWFPWWEIARRGLFLPLACMVDVLYWLAELAESACEWWLDITKARIDRIRSEMRRQYWEE</sequence>
<name>A0A6P1ZF12_9BACT</name>
<dbReference type="EMBL" id="QMIF01000017">
    <property type="protein sequence ID" value="TVM31219.1"/>
    <property type="molecule type" value="Genomic_DNA"/>
</dbReference>
<gene>
    <name evidence="1" type="ORF">DQK91_19105</name>
</gene>
<proteinExistence type="predicted"/>
<organism evidence="1 2">
    <name type="scientific">Oceanidesulfovibrio marinus</name>
    <dbReference type="NCBI Taxonomy" id="370038"/>
    <lineage>
        <taxon>Bacteria</taxon>
        <taxon>Pseudomonadati</taxon>
        <taxon>Thermodesulfobacteriota</taxon>
        <taxon>Desulfovibrionia</taxon>
        <taxon>Desulfovibrionales</taxon>
        <taxon>Desulfovibrionaceae</taxon>
        <taxon>Oceanidesulfovibrio</taxon>
    </lineage>
</organism>
<comment type="caution">
    <text evidence="1">The sequence shown here is derived from an EMBL/GenBank/DDBJ whole genome shotgun (WGS) entry which is preliminary data.</text>
</comment>
<evidence type="ECO:0000313" key="2">
    <source>
        <dbReference type="Proteomes" id="UP000434052"/>
    </source>
</evidence>
<reference evidence="1 2" key="1">
    <citation type="submission" date="2018-06" db="EMBL/GenBank/DDBJ databases">
        <title>Complete genome of Desulfovibrio marinus P48SEP.</title>
        <authorList>
            <person name="Crispim J.S."/>
            <person name="Vidigal P.M.P."/>
            <person name="Silva L.C.F."/>
            <person name="Araujo L.C."/>
            <person name="Laguardia C.N."/>
            <person name="Dias R.S."/>
            <person name="Sousa M.P."/>
            <person name="Paula S.O."/>
            <person name="Silva C."/>
        </authorList>
    </citation>
    <scope>NUCLEOTIDE SEQUENCE [LARGE SCALE GENOMIC DNA]</scope>
    <source>
        <strain evidence="1 2">P48SEP</strain>
    </source>
</reference>
<dbReference type="AlphaFoldDB" id="A0A6P1ZF12"/>
<evidence type="ECO:0000313" key="1">
    <source>
        <dbReference type="EMBL" id="TVM31219.1"/>
    </source>
</evidence>
<protein>
    <submittedName>
        <fullName evidence="1">Uncharacterized protein</fullName>
    </submittedName>
</protein>